<reference evidence="2 3" key="1">
    <citation type="submission" date="2023-03" db="EMBL/GenBank/DDBJ databases">
        <title>WGS of Gossypium arboreum.</title>
        <authorList>
            <person name="Yu D."/>
        </authorList>
    </citation>
    <scope>NUCLEOTIDE SEQUENCE [LARGE SCALE GENOMIC DNA]</scope>
    <source>
        <tissue evidence="2">Leaf</tissue>
    </source>
</reference>
<protein>
    <recommendedName>
        <fullName evidence="4">DUF4219 domain-containing protein</fullName>
    </recommendedName>
</protein>
<dbReference type="Proteomes" id="UP001358586">
    <property type="component" value="Chromosome 13"/>
</dbReference>
<evidence type="ECO:0000313" key="2">
    <source>
        <dbReference type="EMBL" id="KAK5772832.1"/>
    </source>
</evidence>
<dbReference type="Pfam" id="PF14223">
    <property type="entry name" value="Retrotran_gag_2"/>
    <property type="match status" value="1"/>
</dbReference>
<evidence type="ECO:0008006" key="4">
    <source>
        <dbReference type="Google" id="ProtNLM"/>
    </source>
</evidence>
<keyword evidence="1" id="KW-1133">Transmembrane helix</keyword>
<dbReference type="PANTHER" id="PTHR35317">
    <property type="entry name" value="OS04G0629600 PROTEIN"/>
    <property type="match status" value="1"/>
</dbReference>
<gene>
    <name evidence="2" type="ORF">PVK06_049131</name>
</gene>
<proteinExistence type="predicted"/>
<feature type="transmembrane region" description="Helical" evidence="1">
    <location>
        <begin position="16"/>
        <end position="36"/>
    </location>
</feature>
<dbReference type="EMBL" id="JARKNE010000013">
    <property type="protein sequence ID" value="KAK5772832.1"/>
    <property type="molecule type" value="Genomic_DNA"/>
</dbReference>
<keyword evidence="1" id="KW-0472">Membrane</keyword>
<dbReference type="PANTHER" id="PTHR35317:SF35">
    <property type="entry name" value="DUF4219 DOMAIN-CONTAINING PROTEIN"/>
    <property type="match status" value="1"/>
</dbReference>
<keyword evidence="3" id="KW-1185">Reference proteome</keyword>
<evidence type="ECO:0000313" key="3">
    <source>
        <dbReference type="Proteomes" id="UP001358586"/>
    </source>
</evidence>
<evidence type="ECO:0000256" key="1">
    <source>
        <dbReference type="SAM" id="Phobius"/>
    </source>
</evidence>
<sequence>MYGIAPNTTYSYSEGLAFTGFTLVLCWLRLFLDIWYPSYSRPVFKLMMASNQNGVNLSQPLVPIFQGINYGVWSTKMKTLFLSQDLWDLVENGYSEEEVAAETLKDIRKRDAKALFFIQQAVDESIFPRIEAVTRSKEAWDTLRMAYQGLQR</sequence>
<keyword evidence="1" id="KW-0812">Transmembrane</keyword>
<accession>A0ABR0MJR3</accession>
<name>A0ABR0MJR3_GOSAR</name>
<organism evidence="2 3">
    <name type="scientific">Gossypium arboreum</name>
    <name type="common">Tree cotton</name>
    <name type="synonym">Gossypium nanking</name>
    <dbReference type="NCBI Taxonomy" id="29729"/>
    <lineage>
        <taxon>Eukaryota</taxon>
        <taxon>Viridiplantae</taxon>
        <taxon>Streptophyta</taxon>
        <taxon>Embryophyta</taxon>
        <taxon>Tracheophyta</taxon>
        <taxon>Spermatophyta</taxon>
        <taxon>Magnoliopsida</taxon>
        <taxon>eudicotyledons</taxon>
        <taxon>Gunneridae</taxon>
        <taxon>Pentapetalae</taxon>
        <taxon>rosids</taxon>
        <taxon>malvids</taxon>
        <taxon>Malvales</taxon>
        <taxon>Malvaceae</taxon>
        <taxon>Malvoideae</taxon>
        <taxon>Gossypium</taxon>
    </lineage>
</organism>
<comment type="caution">
    <text evidence="2">The sequence shown here is derived from an EMBL/GenBank/DDBJ whole genome shotgun (WGS) entry which is preliminary data.</text>
</comment>